<protein>
    <submittedName>
        <fullName evidence="3">Uncharacterized protein</fullName>
    </submittedName>
</protein>
<feature type="transmembrane region" description="Helical" evidence="2">
    <location>
        <begin position="130"/>
        <end position="149"/>
    </location>
</feature>
<keyword evidence="2" id="KW-0812">Transmembrane</keyword>
<dbReference type="EMBL" id="HBHT01010043">
    <property type="protein sequence ID" value="CAD9954108.1"/>
    <property type="molecule type" value="Transcribed_RNA"/>
</dbReference>
<sequence>MQETENERIPSGVIGDHADNGATASAPALNNHKNQYSSAATSATMNGASQVPHPHHQRRHSWPGQRLTTGASSVKRKFPDWKSFMFQESIAVAVWSVSVIVLSIVVDGLLQRAATVRWTKTEEADADDSSNGGFSYFVALIAWLWLRLLPSKLRKTSATTSVGIGGGTPGFMLAHVVVLLKMEEQFGMFPNLGCRICEWRLGRIRTRAMFVALLVHTIVPCLVWAGLAMVFSNECSLVSSPLNSLRYSQDHDLGGLGSSSEVLVYFIKEVFVSTMFPLVVMVLPQLLKLNELPEWLTFFCVYPIYSMGVDAYGKGSNLCTGAVLAQSLFFWKFDSRWRLCAQFMGSFLAGAIMANAFPDDPPV</sequence>
<feature type="transmembrane region" description="Helical" evidence="2">
    <location>
        <begin position="262"/>
        <end position="283"/>
    </location>
</feature>
<proteinExistence type="predicted"/>
<evidence type="ECO:0000313" key="3">
    <source>
        <dbReference type="EMBL" id="CAD9954108.1"/>
    </source>
</evidence>
<organism evidence="3">
    <name type="scientific">Entomoneis paludosa</name>
    <dbReference type="NCBI Taxonomy" id="265537"/>
    <lineage>
        <taxon>Eukaryota</taxon>
        <taxon>Sar</taxon>
        <taxon>Stramenopiles</taxon>
        <taxon>Ochrophyta</taxon>
        <taxon>Bacillariophyta</taxon>
        <taxon>Bacillariophyceae</taxon>
        <taxon>Bacillariophycidae</taxon>
        <taxon>Entomoneidaceae</taxon>
        <taxon>Entomoneis</taxon>
    </lineage>
</organism>
<reference evidence="3" key="1">
    <citation type="submission" date="2021-01" db="EMBL/GenBank/DDBJ databases">
        <authorList>
            <person name="Corre E."/>
            <person name="Pelletier E."/>
            <person name="Niang G."/>
            <person name="Scheremetjew M."/>
            <person name="Finn R."/>
            <person name="Kale V."/>
            <person name="Holt S."/>
            <person name="Cochrane G."/>
            <person name="Meng A."/>
            <person name="Brown T."/>
            <person name="Cohen L."/>
        </authorList>
    </citation>
    <scope>NUCLEOTIDE SEQUENCE</scope>
    <source>
        <strain evidence="3">CCMP125</strain>
    </source>
</reference>
<gene>
    <name evidence="3" type="ORF">APAL1065_LOCUS6711</name>
</gene>
<name>A0A7S2VG86_9STRA</name>
<feature type="transmembrane region" description="Helical" evidence="2">
    <location>
        <begin position="90"/>
        <end position="110"/>
    </location>
</feature>
<dbReference type="AlphaFoldDB" id="A0A7S2VG86"/>
<feature type="region of interest" description="Disordered" evidence="1">
    <location>
        <begin position="1"/>
        <end position="70"/>
    </location>
</feature>
<feature type="compositionally biased region" description="Polar residues" evidence="1">
    <location>
        <begin position="31"/>
        <end position="49"/>
    </location>
</feature>
<keyword evidence="2" id="KW-0472">Membrane</keyword>
<accession>A0A7S2VG86</accession>
<feature type="transmembrane region" description="Helical" evidence="2">
    <location>
        <begin position="208"/>
        <end position="231"/>
    </location>
</feature>
<evidence type="ECO:0000256" key="1">
    <source>
        <dbReference type="SAM" id="MobiDB-lite"/>
    </source>
</evidence>
<keyword evidence="2" id="KW-1133">Transmembrane helix</keyword>
<evidence type="ECO:0000256" key="2">
    <source>
        <dbReference type="SAM" id="Phobius"/>
    </source>
</evidence>